<dbReference type="AlphaFoldDB" id="A0A813LW02"/>
<dbReference type="EMBL" id="CAJNNV010028024">
    <property type="protein sequence ID" value="CAE8622639.1"/>
    <property type="molecule type" value="Genomic_DNA"/>
</dbReference>
<dbReference type="Pfam" id="PF08711">
    <property type="entry name" value="Med26"/>
    <property type="match status" value="1"/>
</dbReference>
<feature type="compositionally biased region" description="Basic and acidic residues" evidence="2">
    <location>
        <begin position="131"/>
        <end position="151"/>
    </location>
</feature>
<dbReference type="Proteomes" id="UP000654075">
    <property type="component" value="Unassembled WGS sequence"/>
</dbReference>
<sequence>AIVVASGPVDVAAQVVPEEKVLVVPEEKVPVLKWLISFDPKSFEAFIHKHPQVADPTDARIRKFAESFVERADLEKMSVREFMDALQKVLGEQRKQRKQRNVRILQSCVQKRTQREQQALLPKNTSTRGTEGQKEKKMITPKSDAKKKPPKDDDDDPSFYYIGNESDVVWATSVLAPLGFKQDGDLLIKPPSSVALPVLRGLKTLDFFPSLKNLLKSSQVGKVVNCLRRHSDPEVVRTSRDLLDGWKAVMAKRPSEALALVDAKVAKKSKAE</sequence>
<name>A0A813LW02_POLGL</name>
<protein>
    <recommendedName>
        <fullName evidence="3">TFIIS N-terminal domain-containing protein</fullName>
    </recommendedName>
</protein>
<organism evidence="5 6">
    <name type="scientific">Polarella glacialis</name>
    <name type="common">Dinoflagellate</name>
    <dbReference type="NCBI Taxonomy" id="89957"/>
    <lineage>
        <taxon>Eukaryota</taxon>
        <taxon>Sar</taxon>
        <taxon>Alveolata</taxon>
        <taxon>Dinophyceae</taxon>
        <taxon>Suessiales</taxon>
        <taxon>Suessiaceae</taxon>
        <taxon>Polarella</taxon>
    </lineage>
</organism>
<accession>A0A813LW02</accession>
<feature type="region of interest" description="Disordered" evidence="2">
    <location>
        <begin position="115"/>
        <end position="158"/>
    </location>
</feature>
<comment type="subcellular location">
    <subcellularLocation>
        <location evidence="1">Nucleus</location>
    </subcellularLocation>
</comment>
<reference evidence="5" key="1">
    <citation type="submission" date="2021-02" db="EMBL/GenBank/DDBJ databases">
        <authorList>
            <person name="Dougan E. K."/>
            <person name="Rhodes N."/>
            <person name="Thang M."/>
            <person name="Chan C."/>
        </authorList>
    </citation>
    <scope>NUCLEOTIDE SEQUENCE</scope>
</reference>
<evidence type="ECO:0000313" key="6">
    <source>
        <dbReference type="Proteomes" id="UP000626109"/>
    </source>
</evidence>
<evidence type="ECO:0000313" key="7">
    <source>
        <dbReference type="Proteomes" id="UP000654075"/>
    </source>
</evidence>
<dbReference type="PROSITE" id="PS51319">
    <property type="entry name" value="TFIIS_N"/>
    <property type="match status" value="1"/>
</dbReference>
<dbReference type="Proteomes" id="UP000626109">
    <property type="component" value="Unassembled WGS sequence"/>
</dbReference>
<dbReference type="EMBL" id="CAJNNW010037248">
    <property type="protein sequence ID" value="CAE8740363.1"/>
    <property type="molecule type" value="Genomic_DNA"/>
</dbReference>
<dbReference type="InterPro" id="IPR035441">
    <property type="entry name" value="TFIIS/LEDGF_dom_sf"/>
</dbReference>
<keyword evidence="7" id="KW-1185">Reference proteome</keyword>
<gene>
    <name evidence="4" type="ORF">PGLA1383_LOCUS40065</name>
    <name evidence="5" type="ORF">PGLA2088_LOCUS50007</name>
</gene>
<dbReference type="InterPro" id="IPR017923">
    <property type="entry name" value="TFIIS_N"/>
</dbReference>
<evidence type="ECO:0000256" key="1">
    <source>
        <dbReference type="PROSITE-ProRule" id="PRU00649"/>
    </source>
</evidence>
<feature type="non-terminal residue" evidence="5">
    <location>
        <position position="1"/>
    </location>
</feature>
<dbReference type="Gene3D" id="1.20.930.10">
    <property type="entry name" value="Conserved domain common to transcription factors TFIIS, elongin A, CRSP70"/>
    <property type="match status" value="1"/>
</dbReference>
<proteinExistence type="predicted"/>
<evidence type="ECO:0000259" key="3">
    <source>
        <dbReference type="PROSITE" id="PS51319"/>
    </source>
</evidence>
<dbReference type="OrthoDB" id="44867at2759"/>
<keyword evidence="1" id="KW-0539">Nucleus</keyword>
<feature type="domain" description="TFIIS N-terminal" evidence="3">
    <location>
        <begin position="173"/>
        <end position="253"/>
    </location>
</feature>
<dbReference type="GO" id="GO:0005634">
    <property type="term" value="C:nucleus"/>
    <property type="evidence" value="ECO:0007669"/>
    <property type="project" value="UniProtKB-SubCell"/>
</dbReference>
<comment type="caution">
    <text evidence="5">The sequence shown here is derived from an EMBL/GenBank/DDBJ whole genome shotgun (WGS) entry which is preliminary data.</text>
</comment>
<evidence type="ECO:0000313" key="4">
    <source>
        <dbReference type="EMBL" id="CAE8622639.1"/>
    </source>
</evidence>
<evidence type="ECO:0000256" key="2">
    <source>
        <dbReference type="SAM" id="MobiDB-lite"/>
    </source>
</evidence>
<evidence type="ECO:0000313" key="5">
    <source>
        <dbReference type="EMBL" id="CAE8740363.1"/>
    </source>
</evidence>
<dbReference type="SUPFAM" id="SSF47676">
    <property type="entry name" value="Conserved domain common to transcription factors TFIIS, elongin A, CRSP70"/>
    <property type="match status" value="1"/>
</dbReference>